<evidence type="ECO:0000256" key="1">
    <source>
        <dbReference type="SAM" id="MobiDB-lite"/>
    </source>
</evidence>
<feature type="compositionally biased region" description="Basic and acidic residues" evidence="1">
    <location>
        <begin position="101"/>
        <end position="120"/>
    </location>
</feature>
<evidence type="ECO:0000313" key="3">
    <source>
        <dbReference type="Proteomes" id="UP000076079"/>
    </source>
</evidence>
<dbReference type="KEGG" id="abac:LuPra_04251"/>
<keyword evidence="3" id="KW-1185">Reference proteome</keyword>
<dbReference type="Pfam" id="PF04120">
    <property type="entry name" value="Iron_permease"/>
    <property type="match status" value="1"/>
</dbReference>
<evidence type="ECO:0000313" key="2">
    <source>
        <dbReference type="EMBL" id="AMY11007.1"/>
    </source>
</evidence>
<organism evidence="2 3">
    <name type="scientific">Luteitalea pratensis</name>
    <dbReference type="NCBI Taxonomy" id="1855912"/>
    <lineage>
        <taxon>Bacteria</taxon>
        <taxon>Pseudomonadati</taxon>
        <taxon>Acidobacteriota</taxon>
        <taxon>Vicinamibacteria</taxon>
        <taxon>Vicinamibacterales</taxon>
        <taxon>Vicinamibacteraceae</taxon>
        <taxon>Luteitalea</taxon>
    </lineage>
</organism>
<feature type="region of interest" description="Disordered" evidence="1">
    <location>
        <begin position="99"/>
        <end position="120"/>
    </location>
</feature>
<protein>
    <submittedName>
        <fullName evidence="2">Putative small integral membrane protein</fullName>
    </submittedName>
</protein>
<dbReference type="Proteomes" id="UP000076079">
    <property type="component" value="Chromosome"/>
</dbReference>
<gene>
    <name evidence="2" type="ORF">LuPra_04251</name>
</gene>
<accession>A0A143PQL3</accession>
<name>A0A143PQL3_LUTPR</name>
<dbReference type="STRING" id="1855912.LuPra_04251"/>
<dbReference type="AlphaFoldDB" id="A0A143PQL3"/>
<reference evidence="3" key="2">
    <citation type="submission" date="2016-04" db="EMBL/GenBank/DDBJ databases">
        <title>First Complete Genome Sequence of a Subdivision 6 Acidobacterium.</title>
        <authorList>
            <person name="Huang S."/>
            <person name="Vieira S."/>
            <person name="Bunk B."/>
            <person name="Riedel T."/>
            <person name="Sproeer C."/>
            <person name="Overmann J."/>
        </authorList>
    </citation>
    <scope>NUCLEOTIDE SEQUENCE [LARGE SCALE GENOMIC DNA]</scope>
    <source>
        <strain evidence="3">DSM 100886 HEG_-6_39</strain>
    </source>
</reference>
<reference evidence="2 3" key="1">
    <citation type="journal article" date="2016" name="Genome Announc.">
        <title>First Complete Genome Sequence of a Subdivision 6 Acidobacterium Strain.</title>
        <authorList>
            <person name="Huang S."/>
            <person name="Vieira S."/>
            <person name="Bunk B."/>
            <person name="Riedel T."/>
            <person name="Sproer C."/>
            <person name="Overmann J."/>
        </authorList>
    </citation>
    <scope>NUCLEOTIDE SEQUENCE [LARGE SCALE GENOMIC DNA]</scope>
    <source>
        <strain evidence="3">DSM 100886 HEG_-6_39</strain>
    </source>
</reference>
<dbReference type="InterPro" id="IPR007251">
    <property type="entry name" value="Iron_permease_Fet4"/>
</dbReference>
<proteinExistence type="predicted"/>
<dbReference type="EMBL" id="CP015136">
    <property type="protein sequence ID" value="AMY11007.1"/>
    <property type="molecule type" value="Genomic_DNA"/>
</dbReference>
<dbReference type="GO" id="GO:0055085">
    <property type="term" value="P:transmembrane transport"/>
    <property type="evidence" value="ECO:0007669"/>
    <property type="project" value="InterPro"/>
</dbReference>
<sequence>MVALGVIVVWAVTGPLFAFSDTWQLVINTGTTIVTFLMVFLIQRAQNKDNRAIHLKLNELVAAVEGASNRLIDAEDLTEDELELLHRFYTELVTLSKKDRHLSESHSVEEARSRHSDKLA</sequence>